<evidence type="ECO:0000313" key="5">
    <source>
        <dbReference type="Proteomes" id="UP000005240"/>
    </source>
</evidence>
<reference evidence="4" key="4">
    <citation type="submission" date="2025-05" db="UniProtKB">
        <authorList>
            <consortium name="EnsemblFungi"/>
        </authorList>
    </citation>
    <scope>IDENTIFICATION</scope>
    <source>
        <strain evidence="4">isolate 1-1 / race 1 (BBBD)</strain>
    </source>
</reference>
<dbReference type="AlphaFoldDB" id="A0A180GQR3"/>
<reference evidence="3" key="1">
    <citation type="submission" date="2009-11" db="EMBL/GenBank/DDBJ databases">
        <authorList>
            <consortium name="The Broad Institute Genome Sequencing Platform"/>
            <person name="Ward D."/>
            <person name="Feldgarden M."/>
            <person name="Earl A."/>
            <person name="Young S.K."/>
            <person name="Zeng Q."/>
            <person name="Koehrsen M."/>
            <person name="Alvarado L."/>
            <person name="Berlin A."/>
            <person name="Bochicchio J."/>
            <person name="Borenstein D."/>
            <person name="Chapman S.B."/>
            <person name="Chen Z."/>
            <person name="Engels R."/>
            <person name="Freedman E."/>
            <person name="Gellesch M."/>
            <person name="Goldberg J."/>
            <person name="Griggs A."/>
            <person name="Gujja S."/>
            <person name="Heilman E."/>
            <person name="Heiman D."/>
            <person name="Hepburn T."/>
            <person name="Howarth C."/>
            <person name="Jen D."/>
            <person name="Larson L."/>
            <person name="Lewis B."/>
            <person name="Mehta T."/>
            <person name="Park D."/>
            <person name="Pearson M."/>
            <person name="Roberts A."/>
            <person name="Saif S."/>
            <person name="Shea T."/>
            <person name="Shenoy N."/>
            <person name="Sisk P."/>
            <person name="Stolte C."/>
            <person name="Sykes S."/>
            <person name="Thomson T."/>
            <person name="Walk T."/>
            <person name="White J."/>
            <person name="Yandava C."/>
            <person name="Izard J."/>
            <person name="Baranova O.V."/>
            <person name="Blanton J.M."/>
            <person name="Tanner A.C."/>
            <person name="Dewhirst F.E."/>
            <person name="Haas B."/>
            <person name="Nusbaum C."/>
            <person name="Birren B."/>
        </authorList>
    </citation>
    <scope>NUCLEOTIDE SEQUENCE [LARGE SCALE GENOMIC DNA]</scope>
    <source>
        <strain evidence="3">1-1 BBBD Race 1</strain>
    </source>
</reference>
<gene>
    <name evidence="3" type="ORF">PTTG_26851</name>
</gene>
<accession>A0A180GQR3</accession>
<dbReference type="EnsemblFungi" id="PTTG_26851-t43_1">
    <property type="protein sequence ID" value="PTTG_26851-t43_1-p1"/>
    <property type="gene ID" value="PTTG_26851"/>
</dbReference>
<keyword evidence="2" id="KW-0732">Signal</keyword>
<keyword evidence="5" id="KW-1185">Reference proteome</keyword>
<protein>
    <recommendedName>
        <fullName evidence="6">C2H2-type domain-containing protein</fullName>
    </recommendedName>
</protein>
<reference evidence="4 5" key="3">
    <citation type="journal article" date="2017" name="G3 (Bethesda)">
        <title>Comparative analysis highlights variable genome content of wheat rusts and divergence of the mating loci.</title>
        <authorList>
            <person name="Cuomo C.A."/>
            <person name="Bakkeren G."/>
            <person name="Khalil H.B."/>
            <person name="Panwar V."/>
            <person name="Joly D."/>
            <person name="Linning R."/>
            <person name="Sakthikumar S."/>
            <person name="Song X."/>
            <person name="Adiconis X."/>
            <person name="Fan L."/>
            <person name="Goldberg J.M."/>
            <person name="Levin J.Z."/>
            <person name="Young S."/>
            <person name="Zeng Q."/>
            <person name="Anikster Y."/>
            <person name="Bruce M."/>
            <person name="Wang M."/>
            <person name="Yin C."/>
            <person name="McCallum B."/>
            <person name="Szabo L.J."/>
            <person name="Hulbert S."/>
            <person name="Chen X."/>
            <person name="Fellers J.P."/>
        </authorList>
    </citation>
    <scope>NUCLEOTIDE SEQUENCE</scope>
    <source>
        <strain evidence="5">Isolate 1-1 / race 1 (BBBD)</strain>
        <strain evidence="4">isolate 1-1 / race 1 (BBBD)</strain>
    </source>
</reference>
<dbReference type="EMBL" id="ADAS02000035">
    <property type="protein sequence ID" value="OAV94864.1"/>
    <property type="molecule type" value="Genomic_DNA"/>
</dbReference>
<organism evidence="3">
    <name type="scientific">Puccinia triticina (isolate 1-1 / race 1 (BBBD))</name>
    <name type="common">Brown leaf rust fungus</name>
    <dbReference type="NCBI Taxonomy" id="630390"/>
    <lineage>
        <taxon>Eukaryota</taxon>
        <taxon>Fungi</taxon>
        <taxon>Dikarya</taxon>
        <taxon>Basidiomycota</taxon>
        <taxon>Pucciniomycotina</taxon>
        <taxon>Pucciniomycetes</taxon>
        <taxon>Pucciniales</taxon>
        <taxon>Pucciniaceae</taxon>
        <taxon>Puccinia</taxon>
    </lineage>
</organism>
<reference evidence="3" key="2">
    <citation type="submission" date="2016-05" db="EMBL/GenBank/DDBJ databases">
        <title>Comparative analysis highlights variable genome content of wheat rusts and divergence of the mating loci.</title>
        <authorList>
            <person name="Cuomo C.A."/>
            <person name="Bakkeren G."/>
            <person name="Szabo L."/>
            <person name="Khalil H."/>
            <person name="Joly D."/>
            <person name="Goldberg J."/>
            <person name="Young S."/>
            <person name="Zeng Q."/>
            <person name="Fellers J."/>
        </authorList>
    </citation>
    <scope>NUCLEOTIDE SEQUENCE [LARGE SCALE GENOMIC DNA]</scope>
    <source>
        <strain evidence="3">1-1 BBBD Race 1</strain>
    </source>
</reference>
<feature type="signal peptide" evidence="2">
    <location>
        <begin position="1"/>
        <end position="20"/>
    </location>
</feature>
<dbReference type="VEuPathDB" id="FungiDB:PTTG_26851"/>
<sequence>MNLSILHFLHVVTLLAGVSALFDGGARMCCGTQAHVDFQGVEVRCPIRESCRLGEGDHGPCPNSFRPLVIYTCRGTCRRIFHRETRLHCGSSHTSTCPCDPPASPSCLPKWSPKSKKVHPSRFNL</sequence>
<proteinExistence type="predicted"/>
<feature type="compositionally biased region" description="Basic residues" evidence="1">
    <location>
        <begin position="113"/>
        <end position="125"/>
    </location>
</feature>
<feature type="chain" id="PRO_5008110187" description="C2H2-type domain-containing protein" evidence="2">
    <location>
        <begin position="21"/>
        <end position="125"/>
    </location>
</feature>
<evidence type="ECO:0008006" key="6">
    <source>
        <dbReference type="Google" id="ProtNLM"/>
    </source>
</evidence>
<evidence type="ECO:0000256" key="1">
    <source>
        <dbReference type="SAM" id="MobiDB-lite"/>
    </source>
</evidence>
<dbReference type="Proteomes" id="UP000005240">
    <property type="component" value="Unassembled WGS sequence"/>
</dbReference>
<feature type="region of interest" description="Disordered" evidence="1">
    <location>
        <begin position="89"/>
        <end position="125"/>
    </location>
</feature>
<name>A0A180GQR3_PUCT1</name>
<evidence type="ECO:0000313" key="3">
    <source>
        <dbReference type="EMBL" id="OAV94864.1"/>
    </source>
</evidence>
<evidence type="ECO:0000313" key="4">
    <source>
        <dbReference type="EnsemblFungi" id="PTTG_26851-t43_1-p1"/>
    </source>
</evidence>
<evidence type="ECO:0000256" key="2">
    <source>
        <dbReference type="SAM" id="SignalP"/>
    </source>
</evidence>